<reference evidence="1 2" key="1">
    <citation type="submission" date="2024-01" db="EMBL/GenBank/DDBJ databases">
        <title>The genomes of 5 underutilized Papilionoideae crops provide insights into root nodulation and disease resistance.</title>
        <authorList>
            <person name="Yuan L."/>
        </authorList>
    </citation>
    <scope>NUCLEOTIDE SEQUENCE [LARGE SCALE GENOMIC DNA]</scope>
    <source>
        <strain evidence="1">LY-2023</strain>
        <tissue evidence="1">Leaf</tissue>
    </source>
</reference>
<protein>
    <submittedName>
        <fullName evidence="1">Uncharacterized protein</fullName>
    </submittedName>
</protein>
<sequence length="67" mass="7820">MVLCFPFSICWIRACSLARYVRFKNSFPFCVVEEMCMLFIWFGNLVDSTILFIKCIMYGVVSVTTDI</sequence>
<proteinExistence type="predicted"/>
<evidence type="ECO:0000313" key="2">
    <source>
        <dbReference type="Proteomes" id="UP001359559"/>
    </source>
</evidence>
<organism evidence="1 2">
    <name type="scientific">Clitoria ternatea</name>
    <name type="common">Butterfly pea</name>
    <dbReference type="NCBI Taxonomy" id="43366"/>
    <lineage>
        <taxon>Eukaryota</taxon>
        <taxon>Viridiplantae</taxon>
        <taxon>Streptophyta</taxon>
        <taxon>Embryophyta</taxon>
        <taxon>Tracheophyta</taxon>
        <taxon>Spermatophyta</taxon>
        <taxon>Magnoliopsida</taxon>
        <taxon>eudicotyledons</taxon>
        <taxon>Gunneridae</taxon>
        <taxon>Pentapetalae</taxon>
        <taxon>rosids</taxon>
        <taxon>fabids</taxon>
        <taxon>Fabales</taxon>
        <taxon>Fabaceae</taxon>
        <taxon>Papilionoideae</taxon>
        <taxon>50 kb inversion clade</taxon>
        <taxon>NPAAA clade</taxon>
        <taxon>indigoferoid/millettioid clade</taxon>
        <taxon>Phaseoleae</taxon>
        <taxon>Clitoria</taxon>
    </lineage>
</organism>
<accession>A0AAN9ISV3</accession>
<keyword evidence="2" id="KW-1185">Reference proteome</keyword>
<dbReference type="Proteomes" id="UP001359559">
    <property type="component" value="Unassembled WGS sequence"/>
</dbReference>
<dbReference type="EMBL" id="JAYKXN010000005">
    <property type="protein sequence ID" value="KAK7285481.1"/>
    <property type="molecule type" value="Genomic_DNA"/>
</dbReference>
<comment type="caution">
    <text evidence="1">The sequence shown here is derived from an EMBL/GenBank/DDBJ whole genome shotgun (WGS) entry which is preliminary data.</text>
</comment>
<evidence type="ECO:0000313" key="1">
    <source>
        <dbReference type="EMBL" id="KAK7285481.1"/>
    </source>
</evidence>
<dbReference type="AlphaFoldDB" id="A0AAN9ISV3"/>
<name>A0AAN9ISV3_CLITE</name>
<gene>
    <name evidence="1" type="ORF">RJT34_20254</name>
</gene>